<dbReference type="Proteomes" id="UP000249467">
    <property type="component" value="Unassembled WGS sequence"/>
</dbReference>
<evidence type="ECO:0000313" key="3">
    <source>
        <dbReference type="Proteomes" id="UP000249467"/>
    </source>
</evidence>
<proteinExistence type="predicted"/>
<name>A0A2W4Y4A5_9CYAN</name>
<accession>A0A2W4Y4A5</accession>
<reference evidence="2 3" key="2">
    <citation type="submission" date="2018-06" db="EMBL/GenBank/DDBJ databases">
        <title>Metagenomic assembly of (sub)arctic Cyanobacteria and their associated microbiome from non-axenic cultures.</title>
        <authorList>
            <person name="Baurain D."/>
        </authorList>
    </citation>
    <scope>NUCLEOTIDE SEQUENCE [LARGE SCALE GENOMIC DNA]</scope>
    <source>
        <strain evidence="2">ULC066bin1</strain>
    </source>
</reference>
<dbReference type="Gene3D" id="3.30.2310.20">
    <property type="entry name" value="RelE-like"/>
    <property type="match status" value="1"/>
</dbReference>
<dbReference type="EMBL" id="QBML01000025">
    <property type="protein sequence ID" value="PZO38158.1"/>
    <property type="molecule type" value="Genomic_DNA"/>
</dbReference>
<dbReference type="PANTHER" id="PTHR38813">
    <property type="match status" value="1"/>
</dbReference>
<comment type="caution">
    <text evidence="2">The sequence shown here is derived from an EMBL/GenBank/DDBJ whole genome shotgun (WGS) entry which is preliminary data.</text>
</comment>
<dbReference type="InterPro" id="IPR035093">
    <property type="entry name" value="RelE/ParE_toxin_dom_sf"/>
</dbReference>
<evidence type="ECO:0000313" key="2">
    <source>
        <dbReference type="EMBL" id="PZO38158.1"/>
    </source>
</evidence>
<reference evidence="2 3" key="1">
    <citation type="submission" date="2018-04" db="EMBL/GenBank/DDBJ databases">
        <authorList>
            <person name="Go L.Y."/>
            <person name="Mitchell J.A."/>
        </authorList>
    </citation>
    <scope>NUCLEOTIDE SEQUENCE [LARGE SCALE GENOMIC DNA]</scope>
    <source>
        <strain evidence="2">ULC066bin1</strain>
    </source>
</reference>
<gene>
    <name evidence="2" type="ORF">DCF19_16945</name>
</gene>
<dbReference type="AlphaFoldDB" id="A0A2W4Y4A5"/>
<keyword evidence="1" id="KW-1277">Toxin-antitoxin system</keyword>
<organism evidence="2 3">
    <name type="scientific">Pseudanabaena frigida</name>
    <dbReference type="NCBI Taxonomy" id="945775"/>
    <lineage>
        <taxon>Bacteria</taxon>
        <taxon>Bacillati</taxon>
        <taxon>Cyanobacteriota</taxon>
        <taxon>Cyanophyceae</taxon>
        <taxon>Pseudanabaenales</taxon>
        <taxon>Pseudanabaenaceae</taxon>
        <taxon>Pseudanabaena</taxon>
    </lineage>
</organism>
<protein>
    <submittedName>
        <fullName evidence="2">Type II toxin-antitoxin system mRNA interferase toxin, RelE/StbE family</fullName>
    </submittedName>
</protein>
<evidence type="ECO:0000256" key="1">
    <source>
        <dbReference type="ARBA" id="ARBA00022649"/>
    </source>
</evidence>
<dbReference type="InterPro" id="IPR007712">
    <property type="entry name" value="RelE/ParE_toxin"/>
</dbReference>
<dbReference type="InterPro" id="IPR052747">
    <property type="entry name" value="TA_system_RelE_toxin"/>
</dbReference>
<dbReference type="SUPFAM" id="SSF143011">
    <property type="entry name" value="RelE-like"/>
    <property type="match status" value="1"/>
</dbReference>
<dbReference type="Pfam" id="PF05016">
    <property type="entry name" value="ParE_toxin"/>
    <property type="match status" value="1"/>
</dbReference>
<sequence>MTYRIEFVKQSAKQLKSLSTEEQQRIKIKIDALANIPRPDGVVKLTGEDNLYRIRVGNYRIIYFIQDNQLLVLVLKIGHRRDVYQ</sequence>
<dbReference type="PANTHER" id="PTHR38813:SF1">
    <property type="entry name" value="TOXIN RELE1-RELATED"/>
    <property type="match status" value="1"/>
</dbReference>